<evidence type="ECO:0000259" key="8">
    <source>
        <dbReference type="Pfam" id="PF01435"/>
    </source>
</evidence>
<evidence type="ECO:0000313" key="10">
    <source>
        <dbReference type="Proteomes" id="UP000183400"/>
    </source>
</evidence>
<keyword evidence="7" id="KW-0732">Signal</keyword>
<dbReference type="Proteomes" id="UP000183400">
    <property type="component" value="Unassembled WGS sequence"/>
</dbReference>
<evidence type="ECO:0000256" key="6">
    <source>
        <dbReference type="RuleBase" id="RU003983"/>
    </source>
</evidence>
<comment type="cofactor">
    <cofactor evidence="6">
        <name>Zn(2+)</name>
        <dbReference type="ChEBI" id="CHEBI:29105"/>
    </cofactor>
    <text evidence="6">Binds 1 zinc ion per subunit.</text>
</comment>
<keyword evidence="3 6" id="KW-0378">Hydrolase</keyword>
<keyword evidence="4 6" id="KW-0862">Zinc</keyword>
<sequence length="236" mass="25315">MRRVLPALVILMLSGCISTTTPPSAPIPQPTRASAPINPQQAQARFRQVAARIEPVAERECRRRTQGVNCDFLIRIDPDKNAPSNAYQSLDKTGRPVLTMTQALIRDVNNTDELAFVLAHEAAHHVQGHLARQAQNAAAGAVLLGSLATLAGTGPNDIATAQDIGAFVGGRSYSKNFELEADKLGTIIAHNAGYDPLKGALYFTRVPDPGDRFLGTHPPNAQRYYVVQATMAEIGG</sequence>
<keyword evidence="2" id="KW-0479">Metal-binding</keyword>
<evidence type="ECO:0000256" key="3">
    <source>
        <dbReference type="ARBA" id="ARBA00022801"/>
    </source>
</evidence>
<evidence type="ECO:0000256" key="2">
    <source>
        <dbReference type="ARBA" id="ARBA00022723"/>
    </source>
</evidence>
<dbReference type="GO" id="GO:0046872">
    <property type="term" value="F:metal ion binding"/>
    <property type="evidence" value="ECO:0007669"/>
    <property type="project" value="UniProtKB-KW"/>
</dbReference>
<accession>A0A1H3EGY1</accession>
<evidence type="ECO:0000313" key="9">
    <source>
        <dbReference type="EMBL" id="SDX77468.1"/>
    </source>
</evidence>
<dbReference type="Gene3D" id="3.30.2010.10">
    <property type="entry name" value="Metalloproteases ('zincins'), catalytic domain"/>
    <property type="match status" value="1"/>
</dbReference>
<keyword evidence="10" id="KW-1185">Reference proteome</keyword>
<protein>
    <submittedName>
        <fullName evidence="9">Peptidase family M48</fullName>
    </submittedName>
</protein>
<keyword evidence="1 6" id="KW-0645">Protease</keyword>
<evidence type="ECO:0000256" key="1">
    <source>
        <dbReference type="ARBA" id="ARBA00022670"/>
    </source>
</evidence>
<evidence type="ECO:0000256" key="4">
    <source>
        <dbReference type="ARBA" id="ARBA00022833"/>
    </source>
</evidence>
<proteinExistence type="inferred from homology"/>
<dbReference type="OrthoDB" id="7338723at2"/>
<gene>
    <name evidence="9" type="ORF">SAMN05444358_11145</name>
</gene>
<dbReference type="PANTHER" id="PTHR22726:SF1">
    <property type="entry name" value="METALLOENDOPEPTIDASE OMA1, MITOCHONDRIAL"/>
    <property type="match status" value="1"/>
</dbReference>
<keyword evidence="5 6" id="KW-0482">Metalloprotease</keyword>
<evidence type="ECO:0000256" key="5">
    <source>
        <dbReference type="ARBA" id="ARBA00023049"/>
    </source>
</evidence>
<evidence type="ECO:0000256" key="7">
    <source>
        <dbReference type="SAM" id="SignalP"/>
    </source>
</evidence>
<dbReference type="Pfam" id="PF01435">
    <property type="entry name" value="Peptidase_M48"/>
    <property type="match status" value="1"/>
</dbReference>
<name>A0A1H3EGY1_9RHOB</name>
<dbReference type="InterPro" id="IPR001915">
    <property type="entry name" value="Peptidase_M48"/>
</dbReference>
<organism evidence="9 10">
    <name type="scientific">Ruegeria halocynthiae</name>
    <dbReference type="NCBI Taxonomy" id="985054"/>
    <lineage>
        <taxon>Bacteria</taxon>
        <taxon>Pseudomonadati</taxon>
        <taxon>Pseudomonadota</taxon>
        <taxon>Alphaproteobacteria</taxon>
        <taxon>Rhodobacterales</taxon>
        <taxon>Roseobacteraceae</taxon>
        <taxon>Ruegeria</taxon>
    </lineage>
</organism>
<feature type="signal peptide" evidence="7">
    <location>
        <begin position="1"/>
        <end position="25"/>
    </location>
</feature>
<dbReference type="STRING" id="985054.SAMN05444358_11145"/>
<dbReference type="AlphaFoldDB" id="A0A1H3EGY1"/>
<feature type="domain" description="Peptidase M48" evidence="8">
    <location>
        <begin position="82"/>
        <end position="226"/>
    </location>
</feature>
<dbReference type="EMBL" id="FNNP01000011">
    <property type="protein sequence ID" value="SDX77468.1"/>
    <property type="molecule type" value="Genomic_DNA"/>
</dbReference>
<feature type="chain" id="PRO_5010353927" evidence="7">
    <location>
        <begin position="26"/>
        <end position="236"/>
    </location>
</feature>
<comment type="similarity">
    <text evidence="6">Belongs to the peptidase M48 family.</text>
</comment>
<dbReference type="PANTHER" id="PTHR22726">
    <property type="entry name" value="METALLOENDOPEPTIDASE OMA1"/>
    <property type="match status" value="1"/>
</dbReference>
<dbReference type="PROSITE" id="PS51257">
    <property type="entry name" value="PROKAR_LIPOPROTEIN"/>
    <property type="match status" value="1"/>
</dbReference>
<dbReference type="InterPro" id="IPR051156">
    <property type="entry name" value="Mito/Outer_Membr_Metalloprot"/>
</dbReference>
<dbReference type="GO" id="GO:0051603">
    <property type="term" value="P:proteolysis involved in protein catabolic process"/>
    <property type="evidence" value="ECO:0007669"/>
    <property type="project" value="TreeGrafter"/>
</dbReference>
<reference evidence="10" key="1">
    <citation type="submission" date="2016-10" db="EMBL/GenBank/DDBJ databases">
        <authorList>
            <person name="Varghese N."/>
            <person name="Submissions S."/>
        </authorList>
    </citation>
    <scope>NUCLEOTIDE SEQUENCE [LARGE SCALE GENOMIC DNA]</scope>
    <source>
        <strain evidence="10">DSM 27839</strain>
    </source>
</reference>
<dbReference type="GO" id="GO:0016020">
    <property type="term" value="C:membrane"/>
    <property type="evidence" value="ECO:0007669"/>
    <property type="project" value="TreeGrafter"/>
</dbReference>
<dbReference type="GO" id="GO:0004222">
    <property type="term" value="F:metalloendopeptidase activity"/>
    <property type="evidence" value="ECO:0007669"/>
    <property type="project" value="InterPro"/>
</dbReference>